<dbReference type="RefSeq" id="WP_093089172.1">
    <property type="nucleotide sequence ID" value="NZ_FNBE01000020.1"/>
</dbReference>
<name>A0A1G8ACA5_PSEOR</name>
<feature type="transmembrane region" description="Helical" evidence="1">
    <location>
        <begin position="53"/>
        <end position="75"/>
    </location>
</feature>
<keyword evidence="1" id="KW-0812">Transmembrane</keyword>
<dbReference type="AlphaFoldDB" id="A0A1G8ACA5"/>
<dbReference type="Proteomes" id="UP000198967">
    <property type="component" value="Unassembled WGS sequence"/>
</dbReference>
<keyword evidence="1" id="KW-0472">Membrane</keyword>
<organism evidence="2 3">
    <name type="scientific">Pseudonocardia oroxyli</name>
    <dbReference type="NCBI Taxonomy" id="366584"/>
    <lineage>
        <taxon>Bacteria</taxon>
        <taxon>Bacillati</taxon>
        <taxon>Actinomycetota</taxon>
        <taxon>Actinomycetes</taxon>
        <taxon>Pseudonocardiales</taxon>
        <taxon>Pseudonocardiaceae</taxon>
        <taxon>Pseudonocardia</taxon>
    </lineage>
</organism>
<proteinExistence type="predicted"/>
<evidence type="ECO:0000313" key="3">
    <source>
        <dbReference type="Proteomes" id="UP000198967"/>
    </source>
</evidence>
<dbReference type="STRING" id="366584.SAMN05216377_1202"/>
<protein>
    <submittedName>
        <fullName evidence="2">Uncharacterized protein</fullName>
    </submittedName>
</protein>
<evidence type="ECO:0000313" key="2">
    <source>
        <dbReference type="EMBL" id="SDH18578.1"/>
    </source>
</evidence>
<keyword evidence="1" id="KW-1133">Transmembrane helix</keyword>
<accession>A0A1G8ACA5</accession>
<dbReference type="EMBL" id="FNBE01000020">
    <property type="protein sequence ID" value="SDH18578.1"/>
    <property type="molecule type" value="Genomic_DNA"/>
</dbReference>
<keyword evidence="3" id="KW-1185">Reference proteome</keyword>
<sequence length="80" mass="8270">MILGSVGLATGVLCAAVAPFLPLESVVDAPASHLSRAYESIISITYDWSPSPAILPASGLLFGLVVGVALHLGGWRLRRA</sequence>
<gene>
    <name evidence="2" type="ORF">SAMN05216377_1202</name>
</gene>
<reference evidence="2 3" key="1">
    <citation type="submission" date="2016-10" db="EMBL/GenBank/DDBJ databases">
        <authorList>
            <person name="de Groot N.N."/>
        </authorList>
    </citation>
    <scope>NUCLEOTIDE SEQUENCE [LARGE SCALE GENOMIC DNA]</scope>
    <source>
        <strain evidence="2 3">CGMCC 4.3143</strain>
    </source>
</reference>
<evidence type="ECO:0000256" key="1">
    <source>
        <dbReference type="SAM" id="Phobius"/>
    </source>
</evidence>